<dbReference type="Gene3D" id="1.20.1280.50">
    <property type="match status" value="1"/>
</dbReference>
<evidence type="ECO:0000313" key="2">
    <source>
        <dbReference type="EMBL" id="KIK61608.1"/>
    </source>
</evidence>
<name>A0A0D0CYU8_9AGAR</name>
<dbReference type="Proteomes" id="UP000053593">
    <property type="component" value="Unassembled WGS sequence"/>
</dbReference>
<protein>
    <recommendedName>
        <fullName evidence="1">F-box domain-containing protein</fullName>
    </recommendedName>
</protein>
<dbReference type="AlphaFoldDB" id="A0A0D0CYU8"/>
<dbReference type="SUPFAM" id="SSF81383">
    <property type="entry name" value="F-box domain"/>
    <property type="match status" value="1"/>
</dbReference>
<dbReference type="HOGENOM" id="CLU_018544_12_0_1"/>
<dbReference type="EMBL" id="KN834770">
    <property type="protein sequence ID" value="KIK61608.1"/>
    <property type="molecule type" value="Genomic_DNA"/>
</dbReference>
<feature type="domain" description="F-box" evidence="1">
    <location>
        <begin position="97"/>
        <end position="152"/>
    </location>
</feature>
<sequence>MTEVSFLHLLTSNQPPDELEIPQIQSAILEAQQRLHFLDERLVELGSRVLEGDSSPPNGSASVVADELDVTRVHLSILCEEQRAWILRLQSPLSPVRRLPPEILALVFSFAFPSGDKAIPMDANSLLWRASQVCRTWREIICEGMQYIWSSIEIDCMKAESYNLTSTLLELALQRSGTRSLSIRFCFSRRNPLGVLSETEKRCLNLLTNNSFRWEELELDYVPIAVLDSLSIAVRGRIPLLRRLVILNVPMSLSIDTPSTAEAFEFAPRLEHFSLSGYFRPSRFQLPWSQLTSYTGSFRDIRDFFVVLEYANNLATCDVFLRNFHPGFTIEHSNLRTLRIRGALDGLSRLRLPLLRTLVLDELIVQDLKIISVFIRRTPTIEALEVHIPHESGGGNSKDILLDFMTACRNVSSLVFMGEVDVRTICSLLDMTDPIIASRALMPRLTHLSLSVLSTANAELADVLAIMIESRQHPTLDHADEQWATISSLTLHALRVPVVILERLKPLEALLGLRVAVKIASI</sequence>
<reference evidence="2 3" key="1">
    <citation type="submission" date="2014-04" db="EMBL/GenBank/DDBJ databases">
        <title>Evolutionary Origins and Diversification of the Mycorrhizal Mutualists.</title>
        <authorList>
            <consortium name="DOE Joint Genome Institute"/>
            <consortium name="Mycorrhizal Genomics Consortium"/>
            <person name="Kohler A."/>
            <person name="Kuo A."/>
            <person name="Nagy L.G."/>
            <person name="Floudas D."/>
            <person name="Copeland A."/>
            <person name="Barry K.W."/>
            <person name="Cichocki N."/>
            <person name="Veneault-Fourrey C."/>
            <person name="LaButti K."/>
            <person name="Lindquist E.A."/>
            <person name="Lipzen A."/>
            <person name="Lundell T."/>
            <person name="Morin E."/>
            <person name="Murat C."/>
            <person name="Riley R."/>
            <person name="Ohm R."/>
            <person name="Sun H."/>
            <person name="Tunlid A."/>
            <person name="Henrissat B."/>
            <person name="Grigoriev I.V."/>
            <person name="Hibbett D.S."/>
            <person name="Martin F."/>
        </authorList>
    </citation>
    <scope>NUCLEOTIDE SEQUENCE [LARGE SCALE GENOMIC DNA]</scope>
    <source>
        <strain evidence="2 3">FD-317 M1</strain>
    </source>
</reference>
<dbReference type="InterPro" id="IPR036047">
    <property type="entry name" value="F-box-like_dom_sf"/>
</dbReference>
<proteinExistence type="predicted"/>
<dbReference type="PANTHER" id="PTHR38926">
    <property type="entry name" value="F-BOX DOMAIN CONTAINING PROTEIN, EXPRESSED"/>
    <property type="match status" value="1"/>
</dbReference>
<evidence type="ECO:0000259" key="1">
    <source>
        <dbReference type="Pfam" id="PF12937"/>
    </source>
</evidence>
<evidence type="ECO:0000313" key="3">
    <source>
        <dbReference type="Proteomes" id="UP000053593"/>
    </source>
</evidence>
<dbReference type="Pfam" id="PF12937">
    <property type="entry name" value="F-box-like"/>
    <property type="match status" value="1"/>
</dbReference>
<keyword evidence="3" id="KW-1185">Reference proteome</keyword>
<dbReference type="PANTHER" id="PTHR38926:SF5">
    <property type="entry name" value="F-BOX AND LEUCINE-RICH REPEAT PROTEIN 6"/>
    <property type="match status" value="1"/>
</dbReference>
<organism evidence="2 3">
    <name type="scientific">Collybiopsis luxurians FD-317 M1</name>
    <dbReference type="NCBI Taxonomy" id="944289"/>
    <lineage>
        <taxon>Eukaryota</taxon>
        <taxon>Fungi</taxon>
        <taxon>Dikarya</taxon>
        <taxon>Basidiomycota</taxon>
        <taxon>Agaricomycotina</taxon>
        <taxon>Agaricomycetes</taxon>
        <taxon>Agaricomycetidae</taxon>
        <taxon>Agaricales</taxon>
        <taxon>Marasmiineae</taxon>
        <taxon>Omphalotaceae</taxon>
        <taxon>Collybiopsis</taxon>
        <taxon>Collybiopsis luxurians</taxon>
    </lineage>
</organism>
<dbReference type="OrthoDB" id="2898559at2759"/>
<dbReference type="InterPro" id="IPR001810">
    <property type="entry name" value="F-box_dom"/>
</dbReference>
<accession>A0A0D0CYU8</accession>
<gene>
    <name evidence="2" type="ORF">GYMLUDRAFT_243304</name>
</gene>